<dbReference type="Proteomes" id="UP000241346">
    <property type="component" value="Unassembled WGS sequence"/>
</dbReference>
<feature type="transmembrane region" description="Helical" evidence="4">
    <location>
        <begin position="83"/>
        <end position="103"/>
    </location>
</feature>
<dbReference type="GO" id="GO:1902201">
    <property type="term" value="P:negative regulation of bacterial-type flagellum-dependent cell motility"/>
    <property type="evidence" value="ECO:0007669"/>
    <property type="project" value="TreeGrafter"/>
</dbReference>
<organism evidence="6 7">
    <name type="scientific">Photobacterium rosenbergii</name>
    <dbReference type="NCBI Taxonomy" id="294936"/>
    <lineage>
        <taxon>Bacteria</taxon>
        <taxon>Pseudomonadati</taxon>
        <taxon>Pseudomonadota</taxon>
        <taxon>Gammaproteobacteria</taxon>
        <taxon>Vibrionales</taxon>
        <taxon>Vibrionaceae</taxon>
        <taxon>Photobacterium</taxon>
    </lineage>
</organism>
<evidence type="ECO:0000256" key="1">
    <source>
        <dbReference type="ARBA" id="ARBA00001946"/>
    </source>
</evidence>
<dbReference type="EMBL" id="PYMB01000003">
    <property type="protein sequence ID" value="PSW13206.1"/>
    <property type="molecule type" value="Genomic_DNA"/>
</dbReference>
<feature type="transmembrane region" description="Helical" evidence="4">
    <location>
        <begin position="150"/>
        <end position="169"/>
    </location>
</feature>
<gene>
    <name evidence="6" type="ORF">C9J01_10145</name>
</gene>
<dbReference type="GO" id="GO:0005886">
    <property type="term" value="C:plasma membrane"/>
    <property type="evidence" value="ECO:0007669"/>
    <property type="project" value="TreeGrafter"/>
</dbReference>
<dbReference type="GO" id="GO:0052621">
    <property type="term" value="F:diguanylate cyclase activity"/>
    <property type="evidence" value="ECO:0007669"/>
    <property type="project" value="UniProtKB-EC"/>
</dbReference>
<dbReference type="RefSeq" id="WP_107298031.1">
    <property type="nucleotide sequence ID" value="NZ_PYMB01000003.1"/>
</dbReference>
<dbReference type="Pfam" id="PF00990">
    <property type="entry name" value="GGDEF"/>
    <property type="match status" value="1"/>
</dbReference>
<dbReference type="InterPro" id="IPR029787">
    <property type="entry name" value="Nucleotide_cyclase"/>
</dbReference>
<keyword evidence="4" id="KW-0812">Transmembrane</keyword>
<evidence type="ECO:0000313" key="7">
    <source>
        <dbReference type="Proteomes" id="UP000241346"/>
    </source>
</evidence>
<dbReference type="PANTHER" id="PTHR45138:SF9">
    <property type="entry name" value="DIGUANYLATE CYCLASE DGCM-RELATED"/>
    <property type="match status" value="1"/>
</dbReference>
<comment type="caution">
    <text evidence="6">The sequence shown here is derived from an EMBL/GenBank/DDBJ whole genome shotgun (WGS) entry which is preliminary data.</text>
</comment>
<dbReference type="FunFam" id="3.30.70.270:FF:000001">
    <property type="entry name" value="Diguanylate cyclase domain protein"/>
    <property type="match status" value="1"/>
</dbReference>
<reference evidence="6 7" key="1">
    <citation type="submission" date="2018-03" db="EMBL/GenBank/DDBJ databases">
        <title>Whole genome sequencing of Histamine producing bacteria.</title>
        <authorList>
            <person name="Butler K."/>
        </authorList>
    </citation>
    <scope>NUCLEOTIDE SEQUENCE [LARGE SCALE GENOMIC DNA]</scope>
    <source>
        <strain evidence="6 7">DSM 19138</strain>
    </source>
</reference>
<feature type="domain" description="GGDEF" evidence="5">
    <location>
        <begin position="241"/>
        <end position="374"/>
    </location>
</feature>
<dbReference type="InterPro" id="IPR000160">
    <property type="entry name" value="GGDEF_dom"/>
</dbReference>
<comment type="cofactor">
    <cofactor evidence="1">
        <name>Mg(2+)</name>
        <dbReference type="ChEBI" id="CHEBI:18420"/>
    </cofactor>
</comment>
<dbReference type="EC" id="2.7.7.65" evidence="2"/>
<evidence type="ECO:0000259" key="5">
    <source>
        <dbReference type="PROSITE" id="PS50887"/>
    </source>
</evidence>
<dbReference type="AlphaFoldDB" id="A0A2T3NF52"/>
<dbReference type="NCBIfam" id="TIGR00254">
    <property type="entry name" value="GGDEF"/>
    <property type="match status" value="1"/>
</dbReference>
<evidence type="ECO:0000256" key="3">
    <source>
        <dbReference type="ARBA" id="ARBA00034247"/>
    </source>
</evidence>
<feature type="transmembrane region" description="Helical" evidence="4">
    <location>
        <begin position="12"/>
        <end position="32"/>
    </location>
</feature>
<dbReference type="GO" id="GO:0043709">
    <property type="term" value="P:cell adhesion involved in single-species biofilm formation"/>
    <property type="evidence" value="ECO:0007669"/>
    <property type="project" value="TreeGrafter"/>
</dbReference>
<dbReference type="SMART" id="SM00267">
    <property type="entry name" value="GGDEF"/>
    <property type="match status" value="1"/>
</dbReference>
<evidence type="ECO:0000256" key="2">
    <source>
        <dbReference type="ARBA" id="ARBA00012528"/>
    </source>
</evidence>
<dbReference type="OrthoDB" id="9812260at2"/>
<feature type="transmembrane region" description="Helical" evidence="4">
    <location>
        <begin position="109"/>
        <end position="138"/>
    </location>
</feature>
<evidence type="ECO:0000256" key="4">
    <source>
        <dbReference type="SAM" id="Phobius"/>
    </source>
</evidence>
<accession>A0A2T3NF52</accession>
<proteinExistence type="predicted"/>
<name>A0A2T3NF52_9GAMM</name>
<dbReference type="CDD" id="cd01949">
    <property type="entry name" value="GGDEF"/>
    <property type="match status" value="1"/>
</dbReference>
<dbReference type="Gene3D" id="3.30.70.270">
    <property type="match status" value="1"/>
</dbReference>
<dbReference type="InterPro" id="IPR043128">
    <property type="entry name" value="Rev_trsase/Diguanyl_cyclase"/>
</dbReference>
<comment type="catalytic activity">
    <reaction evidence="3">
        <text>2 GTP = 3',3'-c-di-GMP + 2 diphosphate</text>
        <dbReference type="Rhea" id="RHEA:24898"/>
        <dbReference type="ChEBI" id="CHEBI:33019"/>
        <dbReference type="ChEBI" id="CHEBI:37565"/>
        <dbReference type="ChEBI" id="CHEBI:58805"/>
        <dbReference type="EC" id="2.7.7.65"/>
    </reaction>
</comment>
<protein>
    <recommendedName>
        <fullName evidence="2">diguanylate cyclase</fullName>
        <ecNumber evidence="2">2.7.7.65</ecNumber>
    </recommendedName>
</protein>
<keyword evidence="4" id="KW-1133">Transmembrane helix</keyword>
<dbReference type="InterPro" id="IPR050469">
    <property type="entry name" value="Diguanylate_Cyclase"/>
</dbReference>
<sequence>MQLQQHIKQHNGRYLSQAIIAVVVISIILSQVTGYWLDESLIIDKDIERVHVKYLFLYGFPVLGLSLLILGNFSGQSVVYHKACILMIVSIVATINTLSISMFSDISIISLMMITLIAKLLVFSPLFSLFVYSIYIFQSNMMVEIFHADMVLYANYYFSLAAMFIWLNYISINNYRSFVRDYNHEQKKKSWMATAIIHNREIAARNVILNGYSYVDEVTGLHNRRYLQQQMALLNQRSYPLPLGVLLIDIDHFKQVNDVYGHVKGDEYLKKVSQAMRNVFKRKSDVIARYGGEEIVVMLTGITQQDLENKAKQACEAVRALALQHPLRECVSVSIGGIYASTEHYPAEHYLDSADNCMYEVKSRGRNGYLVQSL</sequence>
<evidence type="ECO:0000313" key="6">
    <source>
        <dbReference type="EMBL" id="PSW13206.1"/>
    </source>
</evidence>
<keyword evidence="4" id="KW-0472">Membrane</keyword>
<dbReference type="PANTHER" id="PTHR45138">
    <property type="entry name" value="REGULATORY COMPONENTS OF SENSORY TRANSDUCTION SYSTEM"/>
    <property type="match status" value="1"/>
</dbReference>
<dbReference type="SUPFAM" id="SSF55073">
    <property type="entry name" value="Nucleotide cyclase"/>
    <property type="match status" value="1"/>
</dbReference>
<feature type="transmembrane region" description="Helical" evidence="4">
    <location>
        <begin position="52"/>
        <end position="71"/>
    </location>
</feature>
<dbReference type="PROSITE" id="PS50887">
    <property type="entry name" value="GGDEF"/>
    <property type="match status" value="1"/>
</dbReference>